<comment type="caution">
    <text evidence="10">The sequence shown here is derived from an EMBL/GenBank/DDBJ whole genome shotgun (WGS) entry which is preliminary data.</text>
</comment>
<protein>
    <recommendedName>
        <fullName evidence="9">AN1-type domain-containing protein</fullName>
    </recommendedName>
</protein>
<feature type="domain" description="AN1-type" evidence="9">
    <location>
        <begin position="9"/>
        <end position="57"/>
    </location>
</feature>
<dbReference type="Proteomes" id="UP000775213">
    <property type="component" value="Unassembled WGS sequence"/>
</dbReference>
<dbReference type="Pfam" id="PF01428">
    <property type="entry name" value="zf-AN1"/>
    <property type="match status" value="2"/>
</dbReference>
<dbReference type="PANTHER" id="PTHR14677:SF20">
    <property type="entry name" value="ZINC FINGER AN1-TYPE CONTAINING 2A-RELATED"/>
    <property type="match status" value="1"/>
</dbReference>
<evidence type="ECO:0000259" key="9">
    <source>
        <dbReference type="PROSITE" id="PS51039"/>
    </source>
</evidence>
<dbReference type="PROSITE" id="PS51039">
    <property type="entry name" value="ZF_AN1"/>
    <property type="match status" value="2"/>
</dbReference>
<keyword evidence="3" id="KW-0677">Repeat</keyword>
<feature type="region of interest" description="Disordered" evidence="8">
    <location>
        <begin position="76"/>
        <end position="100"/>
    </location>
</feature>
<dbReference type="InterPro" id="IPR000058">
    <property type="entry name" value="Znf_AN1"/>
</dbReference>
<keyword evidence="11" id="KW-1185">Reference proteome</keyword>
<dbReference type="SMART" id="SM00154">
    <property type="entry name" value="ZnF_AN1"/>
    <property type="match status" value="2"/>
</dbReference>
<evidence type="ECO:0000256" key="4">
    <source>
        <dbReference type="ARBA" id="ARBA00022771"/>
    </source>
</evidence>
<dbReference type="FunFam" id="4.10.1110.10:FF:000003">
    <property type="entry name" value="AN1-type zinc finger protein 2B isoform X1"/>
    <property type="match status" value="1"/>
</dbReference>
<reference evidence="10 11" key="1">
    <citation type="journal article" date="2021" name="Hortic Res">
        <title>Chromosome-scale assembly of the Dendrobium chrysotoxum genome enhances the understanding of orchid evolution.</title>
        <authorList>
            <person name="Zhang Y."/>
            <person name="Zhang G.Q."/>
            <person name="Zhang D."/>
            <person name="Liu X.D."/>
            <person name="Xu X.Y."/>
            <person name="Sun W.H."/>
            <person name="Yu X."/>
            <person name="Zhu X."/>
            <person name="Wang Z.W."/>
            <person name="Zhao X."/>
            <person name="Zhong W.Y."/>
            <person name="Chen H."/>
            <person name="Yin W.L."/>
            <person name="Huang T."/>
            <person name="Niu S.C."/>
            <person name="Liu Z.J."/>
        </authorList>
    </citation>
    <scope>NUCLEOTIDE SEQUENCE [LARGE SCALE GENOMIC DNA]</scope>
    <source>
        <strain evidence="10">Lindl</strain>
    </source>
</reference>
<evidence type="ECO:0000256" key="6">
    <source>
        <dbReference type="ARBA" id="ARBA00023016"/>
    </source>
</evidence>
<name>A0AAV7H0J7_DENCH</name>
<keyword evidence="5" id="KW-0862">Zinc</keyword>
<evidence type="ECO:0000256" key="1">
    <source>
        <dbReference type="ARBA" id="ARBA00003732"/>
    </source>
</evidence>
<evidence type="ECO:0000256" key="8">
    <source>
        <dbReference type="SAM" id="MobiDB-lite"/>
    </source>
</evidence>
<accession>A0AAV7H0J7</accession>
<dbReference type="SUPFAM" id="SSF118310">
    <property type="entry name" value="AN1-like Zinc finger"/>
    <property type="match status" value="2"/>
</dbReference>
<dbReference type="AlphaFoldDB" id="A0AAV7H0J7"/>
<keyword evidence="2" id="KW-0479">Metal-binding</keyword>
<dbReference type="Gene3D" id="4.10.1110.10">
    <property type="entry name" value="AN1-like Zinc finger"/>
    <property type="match status" value="2"/>
</dbReference>
<proteinExistence type="predicted"/>
<dbReference type="GO" id="GO:0008270">
    <property type="term" value="F:zinc ion binding"/>
    <property type="evidence" value="ECO:0007669"/>
    <property type="project" value="UniProtKB-KW"/>
</dbReference>
<keyword evidence="4 7" id="KW-0863">Zinc-finger</keyword>
<dbReference type="GO" id="GO:0005737">
    <property type="term" value="C:cytoplasm"/>
    <property type="evidence" value="ECO:0007669"/>
    <property type="project" value="TreeGrafter"/>
</dbReference>
<sequence>MGGGTESFPDLGEHCQYDDCNQLDFLPFTCNGCRKVFCLEHRTYRSHACPKADHSSRTVAVCDICSASIEKKANENDKDSLSRHEKSGTCDPSKKRKPRCPMPRCKEILTFSNQSTCKVCYLKVCLKHRFPSDHSCRMTKLAARTGLECKEKKQSVIVFIQDSHNDINLIFELPLTINKGESYGKSENGACEKRRVPAKAPKFFPYNATALHTRVPQRCVFEHLSAERQSAVHRSGLDMVPQQFKTETWPPWHIRLAPQCWEMD</sequence>
<dbReference type="InterPro" id="IPR035896">
    <property type="entry name" value="AN1-like_Znf"/>
</dbReference>
<evidence type="ECO:0000313" key="11">
    <source>
        <dbReference type="Proteomes" id="UP000775213"/>
    </source>
</evidence>
<gene>
    <name evidence="10" type="ORF">IEQ34_009390</name>
</gene>
<evidence type="ECO:0000256" key="7">
    <source>
        <dbReference type="PROSITE-ProRule" id="PRU00449"/>
    </source>
</evidence>
<organism evidence="10 11">
    <name type="scientific">Dendrobium chrysotoxum</name>
    <name type="common">Orchid</name>
    <dbReference type="NCBI Taxonomy" id="161865"/>
    <lineage>
        <taxon>Eukaryota</taxon>
        <taxon>Viridiplantae</taxon>
        <taxon>Streptophyta</taxon>
        <taxon>Embryophyta</taxon>
        <taxon>Tracheophyta</taxon>
        <taxon>Spermatophyta</taxon>
        <taxon>Magnoliopsida</taxon>
        <taxon>Liliopsida</taxon>
        <taxon>Asparagales</taxon>
        <taxon>Orchidaceae</taxon>
        <taxon>Epidendroideae</taxon>
        <taxon>Malaxideae</taxon>
        <taxon>Dendrobiinae</taxon>
        <taxon>Dendrobium</taxon>
    </lineage>
</organism>
<feature type="domain" description="AN1-type" evidence="9">
    <location>
        <begin position="94"/>
        <end position="144"/>
    </location>
</feature>
<comment type="function">
    <text evidence="1">May be involved in environmental stress response.</text>
</comment>
<keyword evidence="6" id="KW-0346">Stress response</keyword>
<evidence type="ECO:0000313" key="10">
    <source>
        <dbReference type="EMBL" id="KAH0461815.1"/>
    </source>
</evidence>
<evidence type="ECO:0000256" key="5">
    <source>
        <dbReference type="ARBA" id="ARBA00022833"/>
    </source>
</evidence>
<dbReference type="PANTHER" id="PTHR14677">
    <property type="entry name" value="ARSENITE INDUCUBLE RNA ASSOCIATED PROTEIN AIP-1-RELATED"/>
    <property type="match status" value="1"/>
</dbReference>
<feature type="compositionally biased region" description="Basic and acidic residues" evidence="8">
    <location>
        <begin position="76"/>
        <end position="88"/>
    </location>
</feature>
<evidence type="ECO:0000256" key="2">
    <source>
        <dbReference type="ARBA" id="ARBA00022723"/>
    </source>
</evidence>
<evidence type="ECO:0000256" key="3">
    <source>
        <dbReference type="ARBA" id="ARBA00022737"/>
    </source>
</evidence>
<dbReference type="EMBL" id="JAGFBR010000009">
    <property type="protein sequence ID" value="KAH0461815.1"/>
    <property type="molecule type" value="Genomic_DNA"/>
</dbReference>